<reference evidence="1 2" key="1">
    <citation type="submission" date="2016-10" db="EMBL/GenBank/DDBJ databases">
        <authorList>
            <person name="de Groot N.N."/>
        </authorList>
    </citation>
    <scope>NUCLEOTIDE SEQUENCE [LARGE SCALE GENOMIC DNA]</scope>
    <source>
        <strain evidence="1 2">CGMCC 1.11156</strain>
    </source>
</reference>
<evidence type="ECO:0000313" key="2">
    <source>
        <dbReference type="Proteomes" id="UP000198649"/>
    </source>
</evidence>
<dbReference type="EMBL" id="FOQG01000003">
    <property type="protein sequence ID" value="SFH92461.1"/>
    <property type="molecule type" value="Genomic_DNA"/>
</dbReference>
<accession>A0A1I3E196</accession>
<organism evidence="1 2">
    <name type="scientific">Nocardioides psychrotolerans</name>
    <dbReference type="NCBI Taxonomy" id="1005945"/>
    <lineage>
        <taxon>Bacteria</taxon>
        <taxon>Bacillati</taxon>
        <taxon>Actinomycetota</taxon>
        <taxon>Actinomycetes</taxon>
        <taxon>Propionibacteriales</taxon>
        <taxon>Nocardioidaceae</taxon>
        <taxon>Nocardioides</taxon>
    </lineage>
</organism>
<dbReference type="RefSeq" id="WP_091110976.1">
    <property type="nucleotide sequence ID" value="NZ_BKAF01000007.1"/>
</dbReference>
<proteinExistence type="predicted"/>
<protein>
    <submittedName>
        <fullName evidence="1">Uncharacterized protein</fullName>
    </submittedName>
</protein>
<evidence type="ECO:0000313" key="1">
    <source>
        <dbReference type="EMBL" id="SFH92461.1"/>
    </source>
</evidence>
<dbReference type="OrthoDB" id="3790494at2"/>
<sequence>MDGDTDQLRRRVDQLREQGVDVRTLADQLVARTESLGWTGRAAESMRLRIHERATRLRDAAAEHEVAAETLRRHLLQVSGVRESIARRQSRAASLVADARSRATQEQALEDDRVLIAFTPPPSGHRDWLTIELPGL</sequence>
<dbReference type="Proteomes" id="UP000198649">
    <property type="component" value="Unassembled WGS sequence"/>
</dbReference>
<dbReference type="AlphaFoldDB" id="A0A1I3E196"/>
<name>A0A1I3E196_9ACTN</name>
<gene>
    <name evidence="1" type="ORF">SAMN05216561_103166</name>
</gene>
<keyword evidence="2" id="KW-1185">Reference proteome</keyword>
<dbReference type="STRING" id="1005945.SAMN05216561_103166"/>